<sequence>MMLSIIAFGLVGLTPPVAGFGTINEPVVLGQHNEHEMVTRLAFQCPSGQRSDGICFEPRSLDQLAGYHRDVMGLPLTGAGFNGAVGAPDTLDPVPEGPEAHCDDADFVDIPGYPQSREQATANLQVCVDHMRARFRQASVSAEGLVDERNRIRLGTVELINAFGGDCRFAFPSLQINVLARPKCSTLEGFGRALHGVQDFYSHSNWADWTDNSKPISSSNPPGLAMNSTAPFLDLRASGPITPDQIPHNLTTGCFTIPDTTPGSGNCAGRVTHHTINKDHGVINLDATFGEVGVFSLRAAVIPENFHNAVMAAVQASREAWTSLRDELRYRYGKTAGNLMICALVRDDPIKECRTRTVAIAIDKSQLSVDHGTMELEQALAKELNSRLTRHGLDKVEVIEFSESAQVIYPMGYPESAVFDDNSKPSGRTNLGHALELAINDTIATQPETYTDRAAIVILTSGAQKPDNPNEMHSLAQLLLTQTNRASQEGIRIHYACINSPPSPASQPWQECNPGSQGLIPSILKTGGTFAFLNPIFPRITSDFINLITHRGLAWTDEYLPDTTRLYPGITLAILLDSDTSSKSLFYPASKGETLNFTIQDRSLEGQGLGGGYFSITLFEEKDKIKIATYTSCGTEPLTLIYEATGDLDLKVVAELGERYFSHPIDLTNSQVTEPQADDREGEETWEPEIVFTIELVSNMPTKDESTTETKSSIVSDWAEATISGSVVGETLTSETVEVLEETETVDGTVGKTETESRVVSDDATATIEDSWMASTAGVDTETLMVGNISGNHGEL</sequence>
<protein>
    <recommendedName>
        <fullName evidence="4">VWFA domain-containing protein</fullName>
    </recommendedName>
</protein>
<evidence type="ECO:0000313" key="3">
    <source>
        <dbReference type="Proteomes" id="UP001301958"/>
    </source>
</evidence>
<dbReference type="CDD" id="cd00198">
    <property type="entry name" value="vWFA"/>
    <property type="match status" value="1"/>
</dbReference>
<name>A0AAN7BJD3_9PEZI</name>
<reference evidence="2" key="2">
    <citation type="submission" date="2023-05" db="EMBL/GenBank/DDBJ databases">
        <authorList>
            <consortium name="Lawrence Berkeley National Laboratory"/>
            <person name="Steindorff A."/>
            <person name="Hensen N."/>
            <person name="Bonometti L."/>
            <person name="Westerberg I."/>
            <person name="Brannstrom I.O."/>
            <person name="Guillou S."/>
            <person name="Cros-Aarteil S."/>
            <person name="Calhoun S."/>
            <person name="Haridas S."/>
            <person name="Kuo A."/>
            <person name="Mondo S."/>
            <person name="Pangilinan J."/>
            <person name="Riley R."/>
            <person name="Labutti K."/>
            <person name="Andreopoulos B."/>
            <person name="Lipzen A."/>
            <person name="Chen C."/>
            <person name="Yanf M."/>
            <person name="Daum C."/>
            <person name="Ng V."/>
            <person name="Clum A."/>
            <person name="Ohm R."/>
            <person name="Martin F."/>
            <person name="Silar P."/>
            <person name="Natvig D."/>
            <person name="Lalanne C."/>
            <person name="Gautier V."/>
            <person name="Ament-Velasquez S.L."/>
            <person name="Kruys A."/>
            <person name="Hutchinson M.I."/>
            <person name="Powell A.J."/>
            <person name="Barry K."/>
            <person name="Miller A.N."/>
            <person name="Grigoriev I.V."/>
            <person name="Debuchy R."/>
            <person name="Gladieux P."/>
            <person name="Thoren M.H."/>
            <person name="Johannesson H."/>
        </authorList>
    </citation>
    <scope>NUCLEOTIDE SEQUENCE</scope>
    <source>
        <strain evidence="2">CBS 990.96</strain>
    </source>
</reference>
<feature type="signal peptide" evidence="1">
    <location>
        <begin position="1"/>
        <end position="19"/>
    </location>
</feature>
<evidence type="ECO:0008006" key="4">
    <source>
        <dbReference type="Google" id="ProtNLM"/>
    </source>
</evidence>
<dbReference type="AlphaFoldDB" id="A0AAN7BJD3"/>
<dbReference type="SUPFAM" id="SSF53300">
    <property type="entry name" value="vWA-like"/>
    <property type="match status" value="1"/>
</dbReference>
<keyword evidence="3" id="KW-1185">Reference proteome</keyword>
<dbReference type="InterPro" id="IPR036465">
    <property type="entry name" value="vWFA_dom_sf"/>
</dbReference>
<comment type="caution">
    <text evidence="2">The sequence shown here is derived from an EMBL/GenBank/DDBJ whole genome shotgun (WGS) entry which is preliminary data.</text>
</comment>
<evidence type="ECO:0000256" key="1">
    <source>
        <dbReference type="SAM" id="SignalP"/>
    </source>
</evidence>
<dbReference type="EMBL" id="MU865395">
    <property type="protein sequence ID" value="KAK4224365.1"/>
    <property type="molecule type" value="Genomic_DNA"/>
</dbReference>
<gene>
    <name evidence="2" type="ORF">QBC38DRAFT_485680</name>
</gene>
<accession>A0AAN7BJD3</accession>
<evidence type="ECO:0000313" key="2">
    <source>
        <dbReference type="EMBL" id="KAK4224365.1"/>
    </source>
</evidence>
<dbReference type="Proteomes" id="UP001301958">
    <property type="component" value="Unassembled WGS sequence"/>
</dbReference>
<feature type="chain" id="PRO_5043028685" description="VWFA domain-containing protein" evidence="1">
    <location>
        <begin position="20"/>
        <end position="796"/>
    </location>
</feature>
<keyword evidence="1" id="KW-0732">Signal</keyword>
<reference evidence="2" key="1">
    <citation type="journal article" date="2023" name="Mol. Phylogenet. Evol.">
        <title>Genome-scale phylogeny and comparative genomics of the fungal order Sordariales.</title>
        <authorList>
            <person name="Hensen N."/>
            <person name="Bonometti L."/>
            <person name="Westerberg I."/>
            <person name="Brannstrom I.O."/>
            <person name="Guillou S."/>
            <person name="Cros-Aarteil S."/>
            <person name="Calhoun S."/>
            <person name="Haridas S."/>
            <person name="Kuo A."/>
            <person name="Mondo S."/>
            <person name="Pangilinan J."/>
            <person name="Riley R."/>
            <person name="LaButti K."/>
            <person name="Andreopoulos B."/>
            <person name="Lipzen A."/>
            <person name="Chen C."/>
            <person name="Yan M."/>
            <person name="Daum C."/>
            <person name="Ng V."/>
            <person name="Clum A."/>
            <person name="Steindorff A."/>
            <person name="Ohm R.A."/>
            <person name="Martin F."/>
            <person name="Silar P."/>
            <person name="Natvig D.O."/>
            <person name="Lalanne C."/>
            <person name="Gautier V."/>
            <person name="Ament-Velasquez S.L."/>
            <person name="Kruys A."/>
            <person name="Hutchinson M.I."/>
            <person name="Powell A.J."/>
            <person name="Barry K."/>
            <person name="Miller A.N."/>
            <person name="Grigoriev I.V."/>
            <person name="Debuchy R."/>
            <person name="Gladieux P."/>
            <person name="Hiltunen Thoren M."/>
            <person name="Johannesson H."/>
        </authorList>
    </citation>
    <scope>NUCLEOTIDE SEQUENCE</scope>
    <source>
        <strain evidence="2">CBS 990.96</strain>
    </source>
</reference>
<proteinExistence type="predicted"/>
<dbReference type="Gene3D" id="3.40.50.410">
    <property type="entry name" value="von Willebrand factor, type A domain"/>
    <property type="match status" value="1"/>
</dbReference>
<organism evidence="2 3">
    <name type="scientific">Podospora fimiseda</name>
    <dbReference type="NCBI Taxonomy" id="252190"/>
    <lineage>
        <taxon>Eukaryota</taxon>
        <taxon>Fungi</taxon>
        <taxon>Dikarya</taxon>
        <taxon>Ascomycota</taxon>
        <taxon>Pezizomycotina</taxon>
        <taxon>Sordariomycetes</taxon>
        <taxon>Sordariomycetidae</taxon>
        <taxon>Sordariales</taxon>
        <taxon>Podosporaceae</taxon>
        <taxon>Podospora</taxon>
    </lineage>
</organism>